<sequence length="682" mass="76687">MKRKIRKVAVIGAGVMGSGIAAHLANVGIPCYLLDIVPASLTEEEKHKGYTLSSPEVRNRFADRAITGLLKQKPPALFVSENIDRITPGNMEDHLNCLAEADWIIEAIVENLEAKQSLFAKIEGLRKADAIVSSNTSGVSINRMVEGRSKEFKQHFMGTHFFNPVRYMKLLEIIPCEETDPELVSFMCEFGEKTLGKGTVICKDTVNFVANRIGTYGLMVTVQEMVKEGLRIDQVDALTGPVIGRPKSATFRTLDIVGLDTFVHVANNVHENVTDPHEKEMFVVPNFMREMVKRGWLGQKSGQGFFKKNGKDLFVLDYGTLEYRLTEKVQFASLEAAKIQKSLAGKIRTLVYGEDRAAHFLWNVLKRVLLYTAEKTGEIADDPLMIDRAMKWGFNWELGPFELWDLLGVERSVRRMKEEGETVPSWVEEMIHSGKKSFYKKENGILSFYALSGTYKEIERNPKKIDLAALKEQGKVIKSNPGASLIDIGDDVLCLEFHSPNQAIGTDITNMIQHACDEVSRNWRGLVIGNQAKHFCVGANLMLILMEAQDENWEEIDHTVKQFQQALLRLKYLDRPVIAAPFSMTLGGGMEVCYPAARIQAAAESYMGLVETGVGLIPGAEQKNYCSVIPKTCKMSKKSICNPLSTKRLRRLRWRKFQRLPKRLKDCAISARWTVSRSSKII</sequence>
<comment type="caution">
    <text evidence="12">The sequence shown here is derived from an EMBL/GenBank/DDBJ whole genome shotgun (WGS) entry which is preliminary data.</text>
</comment>
<dbReference type="EMBL" id="BOQE01000001">
    <property type="protein sequence ID" value="GIM44902.1"/>
    <property type="molecule type" value="Genomic_DNA"/>
</dbReference>
<keyword evidence="4" id="KW-0442">Lipid degradation</keyword>
<comment type="catalytic activity">
    <reaction evidence="8">
        <text>a (3S)-3-hydroxyacyl-CoA + NAD(+) = a 3-oxoacyl-CoA + NADH + H(+)</text>
        <dbReference type="Rhea" id="RHEA:22432"/>
        <dbReference type="ChEBI" id="CHEBI:15378"/>
        <dbReference type="ChEBI" id="CHEBI:57318"/>
        <dbReference type="ChEBI" id="CHEBI:57540"/>
        <dbReference type="ChEBI" id="CHEBI:57945"/>
        <dbReference type="ChEBI" id="CHEBI:90726"/>
        <dbReference type="EC" id="1.1.1.35"/>
    </reaction>
</comment>
<dbReference type="SUPFAM" id="SSF51735">
    <property type="entry name" value="NAD(P)-binding Rossmann-fold domains"/>
    <property type="match status" value="1"/>
</dbReference>
<dbReference type="GO" id="GO:0003857">
    <property type="term" value="F:(3S)-3-hydroxyacyl-CoA dehydrogenase (NAD+) activity"/>
    <property type="evidence" value="ECO:0007669"/>
    <property type="project" value="UniProtKB-EC"/>
</dbReference>
<dbReference type="AlphaFoldDB" id="A0AAV4LAP6"/>
<keyword evidence="9" id="KW-0732">Signal</keyword>
<dbReference type="InterPro" id="IPR029045">
    <property type="entry name" value="ClpP/crotonase-like_dom_sf"/>
</dbReference>
<evidence type="ECO:0000256" key="2">
    <source>
        <dbReference type="ARBA" id="ARBA00009463"/>
    </source>
</evidence>
<gene>
    <name evidence="12" type="ORF">DNHGIG_04510</name>
</gene>
<reference evidence="12" key="1">
    <citation type="journal article" date="2023" name="Int. J. Syst. Evol. Microbiol.">
        <title>Collibacillus ludicampi gen. nov., sp. nov., a new soil bacterium of the family Alicyclobacillaceae.</title>
        <authorList>
            <person name="Jojima T."/>
            <person name="Ioku Y."/>
            <person name="Fukuta Y."/>
            <person name="Shirasaka N."/>
            <person name="Matsumura Y."/>
            <person name="Mori M."/>
        </authorList>
    </citation>
    <scope>NUCLEOTIDE SEQUENCE</scope>
    <source>
        <strain evidence="12">TP075</strain>
    </source>
</reference>
<feature type="domain" description="3-hydroxyacyl-CoA dehydrogenase C-terminal" evidence="10">
    <location>
        <begin position="208"/>
        <end position="307"/>
    </location>
</feature>
<dbReference type="SUPFAM" id="SSF52096">
    <property type="entry name" value="ClpP/crotonase"/>
    <property type="match status" value="1"/>
</dbReference>
<dbReference type="InterPro" id="IPR006108">
    <property type="entry name" value="3HC_DH_C"/>
</dbReference>
<dbReference type="InterPro" id="IPR001753">
    <property type="entry name" value="Enoyl-CoA_hydra/iso"/>
</dbReference>
<feature type="domain" description="3-hydroxyacyl-CoA dehydrogenase NAD binding" evidence="11">
    <location>
        <begin position="7"/>
        <end position="205"/>
    </location>
</feature>
<dbReference type="InterPro" id="IPR036291">
    <property type="entry name" value="NAD(P)-bd_dom_sf"/>
</dbReference>
<dbReference type="PANTHER" id="PTHR48075:SF7">
    <property type="entry name" value="3-HYDROXYACYL-COA DEHYDROGENASE-RELATED"/>
    <property type="match status" value="1"/>
</dbReference>
<evidence type="ECO:0000259" key="11">
    <source>
        <dbReference type="Pfam" id="PF02737"/>
    </source>
</evidence>
<dbReference type="Pfam" id="PF02737">
    <property type="entry name" value="3HCDH_N"/>
    <property type="match status" value="1"/>
</dbReference>
<dbReference type="CDD" id="cd06558">
    <property type="entry name" value="crotonase-like"/>
    <property type="match status" value="1"/>
</dbReference>
<dbReference type="Gene3D" id="3.90.226.10">
    <property type="entry name" value="2-enoyl-CoA Hydratase, Chain A, domain 1"/>
    <property type="match status" value="1"/>
</dbReference>
<evidence type="ECO:0000256" key="4">
    <source>
        <dbReference type="ARBA" id="ARBA00022963"/>
    </source>
</evidence>
<dbReference type="GO" id="GO:0006631">
    <property type="term" value="P:fatty acid metabolic process"/>
    <property type="evidence" value="ECO:0007669"/>
    <property type="project" value="UniProtKB-KW"/>
</dbReference>
<dbReference type="PANTHER" id="PTHR48075">
    <property type="entry name" value="3-HYDROXYACYL-COA DEHYDROGENASE FAMILY PROTEIN"/>
    <property type="match status" value="1"/>
</dbReference>
<evidence type="ECO:0000256" key="7">
    <source>
        <dbReference type="ARBA" id="ARBA00023098"/>
    </source>
</evidence>
<accession>A0AAV4LAP6</accession>
<feature type="chain" id="PRO_5043763983" evidence="9">
    <location>
        <begin position="25"/>
        <end position="682"/>
    </location>
</feature>
<evidence type="ECO:0000256" key="8">
    <source>
        <dbReference type="ARBA" id="ARBA00049556"/>
    </source>
</evidence>
<protein>
    <submittedName>
        <fullName evidence="12">Enoyl-CoA hydratase</fullName>
    </submittedName>
</protein>
<dbReference type="InterPro" id="IPR006176">
    <property type="entry name" value="3-OHacyl-CoA_DH_NAD-bd"/>
</dbReference>
<comment type="pathway">
    <text evidence="1">Lipid metabolism; fatty acid beta-oxidation.</text>
</comment>
<keyword evidence="5" id="KW-0560">Oxidoreductase</keyword>
<keyword evidence="7" id="KW-0443">Lipid metabolism</keyword>
<keyword evidence="13" id="KW-1185">Reference proteome</keyword>
<dbReference type="Proteomes" id="UP001057291">
    <property type="component" value="Unassembled WGS sequence"/>
</dbReference>
<dbReference type="Gene3D" id="1.10.1040.50">
    <property type="match status" value="1"/>
</dbReference>
<evidence type="ECO:0000256" key="1">
    <source>
        <dbReference type="ARBA" id="ARBA00005005"/>
    </source>
</evidence>
<evidence type="ECO:0000256" key="5">
    <source>
        <dbReference type="ARBA" id="ARBA00023002"/>
    </source>
</evidence>
<proteinExistence type="inferred from homology"/>
<evidence type="ECO:0000256" key="9">
    <source>
        <dbReference type="SAM" id="SignalP"/>
    </source>
</evidence>
<name>A0AAV4LAP6_9BACL</name>
<dbReference type="SUPFAM" id="SSF48179">
    <property type="entry name" value="6-phosphogluconate dehydrogenase C-terminal domain-like"/>
    <property type="match status" value="2"/>
</dbReference>
<dbReference type="GO" id="GO:0016042">
    <property type="term" value="P:lipid catabolic process"/>
    <property type="evidence" value="ECO:0007669"/>
    <property type="project" value="UniProtKB-KW"/>
</dbReference>
<keyword evidence="3" id="KW-0276">Fatty acid metabolism</keyword>
<comment type="similarity">
    <text evidence="2">Belongs to the 3-hydroxyacyl-CoA dehydrogenase family.</text>
</comment>
<evidence type="ECO:0000313" key="13">
    <source>
        <dbReference type="Proteomes" id="UP001057291"/>
    </source>
</evidence>
<evidence type="ECO:0000256" key="3">
    <source>
        <dbReference type="ARBA" id="ARBA00022832"/>
    </source>
</evidence>
<keyword evidence="6" id="KW-0520">NAD</keyword>
<organism evidence="12 13">
    <name type="scientific">Collibacillus ludicampi</name>
    <dbReference type="NCBI Taxonomy" id="2771369"/>
    <lineage>
        <taxon>Bacteria</taxon>
        <taxon>Bacillati</taxon>
        <taxon>Bacillota</taxon>
        <taxon>Bacilli</taxon>
        <taxon>Bacillales</taxon>
        <taxon>Alicyclobacillaceae</taxon>
        <taxon>Collibacillus</taxon>
    </lineage>
</organism>
<dbReference type="Pfam" id="PF00725">
    <property type="entry name" value="3HCDH"/>
    <property type="match status" value="1"/>
</dbReference>
<evidence type="ECO:0000256" key="6">
    <source>
        <dbReference type="ARBA" id="ARBA00023027"/>
    </source>
</evidence>
<feature type="signal peptide" evidence="9">
    <location>
        <begin position="1"/>
        <end position="24"/>
    </location>
</feature>
<dbReference type="Gene3D" id="3.40.50.720">
    <property type="entry name" value="NAD(P)-binding Rossmann-like Domain"/>
    <property type="match status" value="1"/>
</dbReference>
<evidence type="ECO:0000313" key="12">
    <source>
        <dbReference type="EMBL" id="GIM44902.1"/>
    </source>
</evidence>
<evidence type="ECO:0000259" key="10">
    <source>
        <dbReference type="Pfam" id="PF00725"/>
    </source>
</evidence>
<dbReference type="Pfam" id="PF00378">
    <property type="entry name" value="ECH_1"/>
    <property type="match status" value="1"/>
</dbReference>
<dbReference type="GO" id="GO:0070403">
    <property type="term" value="F:NAD+ binding"/>
    <property type="evidence" value="ECO:0007669"/>
    <property type="project" value="InterPro"/>
</dbReference>
<dbReference type="InterPro" id="IPR008927">
    <property type="entry name" value="6-PGluconate_DH-like_C_sf"/>
</dbReference>